<protein>
    <submittedName>
        <fullName evidence="2">Uncharacterized protein</fullName>
    </submittedName>
</protein>
<dbReference type="EMBL" id="BNAG01000002">
    <property type="protein sequence ID" value="GHE60961.1"/>
    <property type="molecule type" value="Genomic_DNA"/>
</dbReference>
<comment type="caution">
    <text evidence="2">The sequence shown here is derived from an EMBL/GenBank/DDBJ whole genome shotgun (WGS) entry which is preliminary data.</text>
</comment>
<feature type="region of interest" description="Disordered" evidence="1">
    <location>
        <begin position="156"/>
        <end position="188"/>
    </location>
</feature>
<dbReference type="RefSeq" id="WP_189629599.1">
    <property type="nucleotide sequence ID" value="NZ_BNAG01000002.1"/>
</dbReference>
<evidence type="ECO:0000313" key="2">
    <source>
        <dbReference type="EMBL" id="GHE60961.1"/>
    </source>
</evidence>
<evidence type="ECO:0000313" key="3">
    <source>
        <dbReference type="Proteomes" id="UP000658258"/>
    </source>
</evidence>
<proteinExistence type="predicted"/>
<gene>
    <name evidence="2" type="ORF">GCM10011340_14830</name>
</gene>
<dbReference type="Proteomes" id="UP000658258">
    <property type="component" value="Unassembled WGS sequence"/>
</dbReference>
<organism evidence="2 3">
    <name type="scientific">Roseivirga thermotolerans</name>
    <dbReference type="NCBI Taxonomy" id="1758176"/>
    <lineage>
        <taxon>Bacteria</taxon>
        <taxon>Pseudomonadati</taxon>
        <taxon>Bacteroidota</taxon>
        <taxon>Cytophagia</taxon>
        <taxon>Cytophagales</taxon>
        <taxon>Roseivirgaceae</taxon>
        <taxon>Roseivirga</taxon>
    </lineage>
</organism>
<evidence type="ECO:0000256" key="1">
    <source>
        <dbReference type="SAM" id="MobiDB-lite"/>
    </source>
</evidence>
<keyword evidence="3" id="KW-1185">Reference proteome</keyword>
<name>A0ABQ3I3G8_9BACT</name>
<reference evidence="3" key="1">
    <citation type="journal article" date="2019" name="Int. J. Syst. Evol. Microbiol.">
        <title>The Global Catalogue of Microorganisms (GCM) 10K type strain sequencing project: providing services to taxonomists for standard genome sequencing and annotation.</title>
        <authorList>
            <consortium name="The Broad Institute Genomics Platform"/>
            <consortium name="The Broad Institute Genome Sequencing Center for Infectious Disease"/>
            <person name="Wu L."/>
            <person name="Ma J."/>
        </authorList>
    </citation>
    <scope>NUCLEOTIDE SEQUENCE [LARGE SCALE GENOMIC DNA]</scope>
    <source>
        <strain evidence="3">CGMCC 1.15111</strain>
    </source>
</reference>
<accession>A0ABQ3I3G8</accession>
<sequence>MTQEEQLKEIARSKARNALALSPSFRSMPIKDQKSIYRETVKAEYDKLAHQSGLTTAMANVPKASDNIDDSRHAPNYEAGVDAFKDLQEDINFADFVGDLLRSVFDANMDVMKSQTDDYIRLMKQATTDLASFINKIDDTTTFAYLAENNSDEFGMSFQDLDDDSDSGNSGDGQKTVLTNSNGEPVDLGDNQIKAKIMEAKIAMAKEHRTALREMILMGVTRLVVEKGKVKAGVVFDFKANRNVQKQDKALNKNSTSSGKSSRVGGGLFGIFRAGGGSTSSTRNTNMSVSSAKSVANDELKAKLMGEVEIVFKTDHFQLDNFAQMYGPVTNNGSQQAAPPTSPTPK</sequence>